<name>A0A4Y2QCZ5_ARAVE</name>
<protein>
    <recommendedName>
        <fullName evidence="3">ATP-dependent DNA helicase PIF1</fullName>
    </recommendedName>
</protein>
<gene>
    <name evidence="1" type="ORF">AVEN_60069_1</name>
</gene>
<reference evidence="1 2" key="1">
    <citation type="journal article" date="2019" name="Sci. Rep.">
        <title>Orb-weaving spider Araneus ventricosus genome elucidates the spidroin gene catalogue.</title>
        <authorList>
            <person name="Kono N."/>
            <person name="Nakamura H."/>
            <person name="Ohtoshi R."/>
            <person name="Moran D.A.P."/>
            <person name="Shinohara A."/>
            <person name="Yoshida Y."/>
            <person name="Fujiwara M."/>
            <person name="Mori M."/>
            <person name="Tomita M."/>
            <person name="Arakawa K."/>
        </authorList>
    </citation>
    <scope>NUCLEOTIDE SEQUENCE [LARGE SCALE GENOMIC DNA]</scope>
</reference>
<dbReference type="PANTHER" id="PTHR23274:SF51">
    <property type="entry name" value="OS03G0423850 PROTEIN"/>
    <property type="match status" value="1"/>
</dbReference>
<dbReference type="GO" id="GO:0006260">
    <property type="term" value="P:DNA replication"/>
    <property type="evidence" value="ECO:0007669"/>
    <property type="project" value="TreeGrafter"/>
</dbReference>
<comment type="caution">
    <text evidence="1">The sequence shown here is derived from an EMBL/GenBank/DDBJ whole genome shotgun (WGS) entry which is preliminary data.</text>
</comment>
<dbReference type="SUPFAM" id="SSF52540">
    <property type="entry name" value="P-loop containing nucleoside triphosphate hydrolases"/>
    <property type="match status" value="1"/>
</dbReference>
<dbReference type="EMBL" id="BGPR01013459">
    <property type="protein sequence ID" value="GBN60770.1"/>
    <property type="molecule type" value="Genomic_DNA"/>
</dbReference>
<evidence type="ECO:0000313" key="1">
    <source>
        <dbReference type="EMBL" id="GBN60770.1"/>
    </source>
</evidence>
<dbReference type="OrthoDB" id="6428367at2759"/>
<evidence type="ECO:0008006" key="3">
    <source>
        <dbReference type="Google" id="ProtNLM"/>
    </source>
</evidence>
<dbReference type="PANTHER" id="PTHR23274">
    <property type="entry name" value="DNA HELICASE-RELATED"/>
    <property type="match status" value="1"/>
</dbReference>
<organism evidence="1 2">
    <name type="scientific">Araneus ventricosus</name>
    <name type="common">Orbweaver spider</name>
    <name type="synonym">Epeira ventricosa</name>
    <dbReference type="NCBI Taxonomy" id="182803"/>
    <lineage>
        <taxon>Eukaryota</taxon>
        <taxon>Metazoa</taxon>
        <taxon>Ecdysozoa</taxon>
        <taxon>Arthropoda</taxon>
        <taxon>Chelicerata</taxon>
        <taxon>Arachnida</taxon>
        <taxon>Araneae</taxon>
        <taxon>Araneomorphae</taxon>
        <taxon>Entelegynae</taxon>
        <taxon>Araneoidea</taxon>
        <taxon>Araneidae</taxon>
        <taxon>Araneus</taxon>
    </lineage>
</organism>
<evidence type="ECO:0000313" key="2">
    <source>
        <dbReference type="Proteomes" id="UP000499080"/>
    </source>
</evidence>
<dbReference type="AlphaFoldDB" id="A0A4Y2QCZ5"/>
<dbReference type="Proteomes" id="UP000499080">
    <property type="component" value="Unassembled WGS sequence"/>
</dbReference>
<dbReference type="GO" id="GO:0005657">
    <property type="term" value="C:replication fork"/>
    <property type="evidence" value="ECO:0007669"/>
    <property type="project" value="TreeGrafter"/>
</dbReference>
<sequence length="119" mass="13192">MMKIKSKEKVKSLKKFFNETVLLTGSGTEESVLIPRISLTPTDLPFSFKRVKLLVRLCFGLTINKAQGETFHTAGIDVSGECFHHGQLYVAVSRVTSMQNVFVLALGGKADNVVYEEIL</sequence>
<keyword evidence="2" id="KW-1185">Reference proteome</keyword>
<dbReference type="InterPro" id="IPR027417">
    <property type="entry name" value="P-loop_NTPase"/>
</dbReference>
<accession>A0A4Y2QCZ5</accession>
<proteinExistence type="predicted"/>